<keyword evidence="4" id="KW-1185">Reference proteome</keyword>
<dbReference type="EMBL" id="CP063458">
    <property type="protein sequence ID" value="QOV92576.1"/>
    <property type="molecule type" value="Genomic_DNA"/>
</dbReference>
<proteinExistence type="predicted"/>
<reference evidence="3 4" key="1">
    <citation type="submission" date="2020-10" db="EMBL/GenBank/DDBJ databases">
        <title>Wide distribution of Phycisphaera-like planctomycetes from WD2101 soil group in peatlands and genome analysis of the first cultivated representative.</title>
        <authorList>
            <person name="Dedysh S.N."/>
            <person name="Beletsky A.V."/>
            <person name="Ivanova A."/>
            <person name="Kulichevskaya I.S."/>
            <person name="Suzina N.E."/>
            <person name="Philippov D.A."/>
            <person name="Rakitin A.L."/>
            <person name="Mardanov A.V."/>
            <person name="Ravin N.V."/>
        </authorList>
    </citation>
    <scope>NUCLEOTIDE SEQUENCE [LARGE SCALE GENOMIC DNA]</scope>
    <source>
        <strain evidence="3 4">M1803</strain>
    </source>
</reference>
<keyword evidence="2" id="KW-0472">Membrane</keyword>
<feature type="compositionally biased region" description="Basic and acidic residues" evidence="1">
    <location>
        <begin position="94"/>
        <end position="106"/>
    </location>
</feature>
<feature type="transmembrane region" description="Helical" evidence="2">
    <location>
        <begin position="46"/>
        <end position="69"/>
    </location>
</feature>
<keyword evidence="2" id="KW-1133">Transmembrane helix</keyword>
<feature type="region of interest" description="Disordered" evidence="1">
    <location>
        <begin position="84"/>
        <end position="106"/>
    </location>
</feature>
<dbReference type="AlphaFoldDB" id="A0A7M2X478"/>
<evidence type="ECO:0000256" key="1">
    <source>
        <dbReference type="SAM" id="MobiDB-lite"/>
    </source>
</evidence>
<evidence type="ECO:0000313" key="3">
    <source>
        <dbReference type="EMBL" id="QOV92576.1"/>
    </source>
</evidence>
<protein>
    <submittedName>
        <fullName evidence="3">Uncharacterized protein</fullName>
    </submittedName>
</protein>
<dbReference type="RefSeq" id="WP_206294950.1">
    <property type="nucleotide sequence ID" value="NZ_CP063458.1"/>
</dbReference>
<keyword evidence="2" id="KW-0812">Transmembrane</keyword>
<name>A0A7M2X478_9BACT</name>
<feature type="compositionally biased region" description="Pro residues" evidence="1">
    <location>
        <begin position="84"/>
        <end position="93"/>
    </location>
</feature>
<gene>
    <name evidence="3" type="ORF">IPV69_09905</name>
</gene>
<accession>A0A7M2X478</accession>
<sequence length="106" mass="11736">MIRGRRSAGDASNHCSNSTEVIPHSVALSALQWHPPAVDVSYMREWLGRVLVGGTIVMIVGGLWTYASLRHVISQERRVYYPPVRPPLPPPADSDPHFPDLAAIRD</sequence>
<evidence type="ECO:0000256" key="2">
    <source>
        <dbReference type="SAM" id="Phobius"/>
    </source>
</evidence>
<organism evidence="3 4">
    <name type="scientific">Humisphaera borealis</name>
    <dbReference type="NCBI Taxonomy" id="2807512"/>
    <lineage>
        <taxon>Bacteria</taxon>
        <taxon>Pseudomonadati</taxon>
        <taxon>Planctomycetota</taxon>
        <taxon>Phycisphaerae</taxon>
        <taxon>Tepidisphaerales</taxon>
        <taxon>Tepidisphaeraceae</taxon>
        <taxon>Humisphaera</taxon>
    </lineage>
</organism>
<dbReference type="Proteomes" id="UP000593765">
    <property type="component" value="Chromosome"/>
</dbReference>
<dbReference type="KEGG" id="hbs:IPV69_09905"/>
<evidence type="ECO:0000313" key="4">
    <source>
        <dbReference type="Proteomes" id="UP000593765"/>
    </source>
</evidence>